<reference evidence="1" key="2">
    <citation type="journal article" date="2022" name="BMC Genomics">
        <title>Comparative genome analysis of mycobacteria focusing on tRNA and non-coding RNA.</title>
        <authorList>
            <person name="Behra P.R.K."/>
            <person name="Pettersson B.M.F."/>
            <person name="Ramesh M."/>
            <person name="Das S."/>
            <person name="Dasgupta S."/>
            <person name="Kirsebom L.A."/>
        </authorList>
    </citation>
    <scope>NUCLEOTIDE SEQUENCE</scope>
    <source>
        <strain evidence="1">DSM 44615</strain>
    </source>
</reference>
<keyword evidence="2" id="KW-1185">Reference proteome</keyword>
<gene>
    <name evidence="1" type="ORF">H7I41_15360</name>
</gene>
<evidence type="ECO:0000313" key="2">
    <source>
        <dbReference type="Proteomes" id="UP001140293"/>
    </source>
</evidence>
<reference evidence="1" key="1">
    <citation type="submission" date="2020-07" db="EMBL/GenBank/DDBJ databases">
        <authorList>
            <person name="Pettersson B.M.F."/>
            <person name="Behra P.R.K."/>
            <person name="Ramesh M."/>
            <person name="Das S."/>
            <person name="Dasgupta S."/>
            <person name="Kirsebom L.A."/>
        </authorList>
    </citation>
    <scope>NUCLEOTIDE SEQUENCE</scope>
    <source>
        <strain evidence="1">DSM 44615</strain>
    </source>
</reference>
<name>A0A9X2YQ37_9MYCO</name>
<comment type="caution">
    <text evidence="1">The sequence shown here is derived from an EMBL/GenBank/DDBJ whole genome shotgun (WGS) entry which is preliminary data.</text>
</comment>
<proteinExistence type="predicted"/>
<accession>A0A9X2YQ37</accession>
<organism evidence="1 2">
    <name type="scientific">[Mycobacterium] manitobense</name>
    <dbReference type="NCBI Taxonomy" id="190147"/>
    <lineage>
        <taxon>Bacteria</taxon>
        <taxon>Bacillati</taxon>
        <taxon>Actinomycetota</taxon>
        <taxon>Actinomycetes</taxon>
        <taxon>Mycobacteriales</taxon>
        <taxon>Mycobacteriaceae</taxon>
        <taxon>Mycolicibacterium</taxon>
    </lineage>
</organism>
<dbReference type="RefSeq" id="WP_264013482.1">
    <property type="nucleotide sequence ID" value="NZ_JACKSJ010000119.1"/>
</dbReference>
<dbReference type="AlphaFoldDB" id="A0A9X2YQ37"/>
<sequence>MKLLDEVLAAYGGADRWQQLDTLGIHQIVGGVLWPLKGVGGILDDSRVQIRVQEQHTWHRPLPTPGFRSHFTPGLVVIEHDDDAHQQVEELRDPRSSFTGHTLETPWSPSQLAYFSGYAMWTYLTEPYQLTFPGVQTEELGTWHERGETWRRLAVRYPEDIATHSSDQVLYVDADGLLRRRDYQVDIAGGSPAAHYMDDHREFDGIVLPVTRIVHPRDDDGRPVEDVVTVSIDIDDVQTGWR</sequence>
<dbReference type="Proteomes" id="UP001140293">
    <property type="component" value="Unassembled WGS sequence"/>
</dbReference>
<evidence type="ECO:0000313" key="1">
    <source>
        <dbReference type="EMBL" id="MCV7171291.1"/>
    </source>
</evidence>
<protein>
    <submittedName>
        <fullName evidence="1">Uncharacterized protein</fullName>
    </submittedName>
</protein>
<dbReference type="EMBL" id="JACKSJ010000119">
    <property type="protein sequence ID" value="MCV7171291.1"/>
    <property type="molecule type" value="Genomic_DNA"/>
</dbReference>